<evidence type="ECO:0000313" key="2">
    <source>
        <dbReference type="Proteomes" id="UP000183832"/>
    </source>
</evidence>
<keyword evidence="2" id="KW-1185">Reference proteome</keyword>
<reference evidence="1 2" key="1">
    <citation type="submission" date="2015-04" db="EMBL/GenBank/DDBJ databases">
        <authorList>
            <person name="Syromyatnikov M.Y."/>
            <person name="Popov V.N."/>
        </authorList>
    </citation>
    <scope>NUCLEOTIDE SEQUENCE [LARGE SCALE GENOMIC DNA]</scope>
</reference>
<gene>
    <name evidence="1" type="ORF">CLUMA_CG018421</name>
</gene>
<name>A0A1J1IXU6_9DIPT</name>
<accession>A0A1J1IXU6</accession>
<proteinExistence type="predicted"/>
<protein>
    <submittedName>
        <fullName evidence="1">CLUMA_CG018421, isoform A</fullName>
    </submittedName>
</protein>
<dbReference type="EMBL" id="CVRI01000064">
    <property type="protein sequence ID" value="CRL05029.1"/>
    <property type="molecule type" value="Genomic_DNA"/>
</dbReference>
<sequence length="71" mass="8530">MARKRKKKSADPENFRSYFRNCFRMEIVGESRPNKEKHQISFPLIMVLKFFNFNRQRFNEHTGFGFVGIAV</sequence>
<dbReference type="Proteomes" id="UP000183832">
    <property type="component" value="Unassembled WGS sequence"/>
</dbReference>
<evidence type="ECO:0000313" key="1">
    <source>
        <dbReference type="EMBL" id="CRL05029.1"/>
    </source>
</evidence>
<organism evidence="1 2">
    <name type="scientific">Clunio marinus</name>
    <dbReference type="NCBI Taxonomy" id="568069"/>
    <lineage>
        <taxon>Eukaryota</taxon>
        <taxon>Metazoa</taxon>
        <taxon>Ecdysozoa</taxon>
        <taxon>Arthropoda</taxon>
        <taxon>Hexapoda</taxon>
        <taxon>Insecta</taxon>
        <taxon>Pterygota</taxon>
        <taxon>Neoptera</taxon>
        <taxon>Endopterygota</taxon>
        <taxon>Diptera</taxon>
        <taxon>Nematocera</taxon>
        <taxon>Chironomoidea</taxon>
        <taxon>Chironomidae</taxon>
        <taxon>Clunio</taxon>
    </lineage>
</organism>
<dbReference type="AlphaFoldDB" id="A0A1J1IXU6"/>